<dbReference type="CDD" id="cd07377">
    <property type="entry name" value="WHTH_GntR"/>
    <property type="match status" value="1"/>
</dbReference>
<dbReference type="SUPFAM" id="SSF46785">
    <property type="entry name" value="Winged helix' DNA-binding domain"/>
    <property type="match status" value="1"/>
</dbReference>
<evidence type="ECO:0000256" key="2">
    <source>
        <dbReference type="ARBA" id="ARBA00023125"/>
    </source>
</evidence>
<dbReference type="PANTHER" id="PTHR44846:SF4">
    <property type="entry name" value="HTH GNTR-TYPE DOMAIN-CONTAINING PROTEIN"/>
    <property type="match status" value="1"/>
</dbReference>
<dbReference type="Gene3D" id="3.40.1410.10">
    <property type="entry name" value="Chorismate lyase-like"/>
    <property type="match status" value="1"/>
</dbReference>
<dbReference type="RefSeq" id="WP_251608250.1">
    <property type="nucleotide sequence ID" value="NZ_JAMQJY010000001.1"/>
</dbReference>
<dbReference type="Pfam" id="PF00392">
    <property type="entry name" value="GntR"/>
    <property type="match status" value="1"/>
</dbReference>
<name>A0ABT0XKR5_9BACI</name>
<evidence type="ECO:0000256" key="3">
    <source>
        <dbReference type="ARBA" id="ARBA00023163"/>
    </source>
</evidence>
<dbReference type="InterPro" id="IPR036390">
    <property type="entry name" value="WH_DNA-bd_sf"/>
</dbReference>
<proteinExistence type="predicted"/>
<organism evidence="5 6">
    <name type="scientific">Alkalicoccobacillus plakortidis</name>
    <dbReference type="NCBI Taxonomy" id="444060"/>
    <lineage>
        <taxon>Bacteria</taxon>
        <taxon>Bacillati</taxon>
        <taxon>Bacillota</taxon>
        <taxon>Bacilli</taxon>
        <taxon>Bacillales</taxon>
        <taxon>Bacillaceae</taxon>
        <taxon>Alkalicoccobacillus</taxon>
    </lineage>
</organism>
<keyword evidence="3" id="KW-0804">Transcription</keyword>
<accession>A0ABT0XKR5</accession>
<reference evidence="5" key="1">
    <citation type="submission" date="2022-06" db="EMBL/GenBank/DDBJ databases">
        <title>Alkalicoccobacillus porphyridii sp. nov., isolated from a marine red alga, Porphyridium purpureum and reclassification of Shouchella plakortidis and Shouchella gibsonii as Alkalicoccobacillus plakortidis comb. nov. and Alkalicoccobacillus gibsonii comb. nov.</title>
        <authorList>
            <person name="Kim K.H."/>
            <person name="Lee J.K."/>
            <person name="Han D.M."/>
            <person name="Baek J.H."/>
            <person name="Jeon C.O."/>
        </authorList>
    </citation>
    <scope>NUCLEOTIDE SEQUENCE</scope>
    <source>
        <strain evidence="5">DSM 19153</strain>
    </source>
</reference>
<dbReference type="InterPro" id="IPR036388">
    <property type="entry name" value="WH-like_DNA-bd_sf"/>
</dbReference>
<evidence type="ECO:0000313" key="5">
    <source>
        <dbReference type="EMBL" id="MCM2676300.1"/>
    </source>
</evidence>
<dbReference type="Proteomes" id="UP001203665">
    <property type="component" value="Unassembled WGS sequence"/>
</dbReference>
<protein>
    <submittedName>
        <fullName evidence="5">GntR family transcriptional regulator</fullName>
    </submittedName>
</protein>
<dbReference type="Gene3D" id="1.10.10.10">
    <property type="entry name" value="Winged helix-like DNA-binding domain superfamily/Winged helix DNA-binding domain"/>
    <property type="match status" value="1"/>
</dbReference>
<dbReference type="InterPro" id="IPR050679">
    <property type="entry name" value="Bact_HTH_transcr_reg"/>
</dbReference>
<dbReference type="InterPro" id="IPR000524">
    <property type="entry name" value="Tscrpt_reg_HTH_GntR"/>
</dbReference>
<dbReference type="PANTHER" id="PTHR44846">
    <property type="entry name" value="MANNOSYL-D-GLYCERATE TRANSPORT/METABOLISM SYSTEM REPRESSOR MNGR-RELATED"/>
    <property type="match status" value="1"/>
</dbReference>
<comment type="caution">
    <text evidence="5">The sequence shown here is derived from an EMBL/GenBank/DDBJ whole genome shotgun (WGS) entry which is preliminary data.</text>
</comment>
<evidence type="ECO:0000259" key="4">
    <source>
        <dbReference type="PROSITE" id="PS50949"/>
    </source>
</evidence>
<keyword evidence="2" id="KW-0238">DNA-binding</keyword>
<keyword evidence="1" id="KW-0805">Transcription regulation</keyword>
<keyword evidence="6" id="KW-1185">Reference proteome</keyword>
<dbReference type="InterPro" id="IPR011663">
    <property type="entry name" value="UTRA"/>
</dbReference>
<evidence type="ECO:0000256" key="1">
    <source>
        <dbReference type="ARBA" id="ARBA00023015"/>
    </source>
</evidence>
<feature type="domain" description="HTH gntR-type" evidence="4">
    <location>
        <begin position="1"/>
        <end position="69"/>
    </location>
</feature>
<gene>
    <name evidence="5" type="ORF">NDM98_12870</name>
</gene>
<dbReference type="SMART" id="SM00866">
    <property type="entry name" value="UTRA"/>
    <property type="match status" value="1"/>
</dbReference>
<dbReference type="Pfam" id="PF07702">
    <property type="entry name" value="UTRA"/>
    <property type="match status" value="1"/>
</dbReference>
<evidence type="ECO:0000313" key="6">
    <source>
        <dbReference type="Proteomes" id="UP001203665"/>
    </source>
</evidence>
<dbReference type="SMART" id="SM00345">
    <property type="entry name" value="HTH_GNTR"/>
    <property type="match status" value="1"/>
</dbReference>
<dbReference type="EMBL" id="JAMQJY010000001">
    <property type="protein sequence ID" value="MCM2676300.1"/>
    <property type="molecule type" value="Genomic_DNA"/>
</dbReference>
<sequence length="235" mass="27150">MLKYEEIAKELEKNISQNELEQGSKLPVLETLMGQYQASKSTVIKAISLLEKKGLVYQVRGSGIFVRKQKRKGYIRFTNQGFSGELRDDKITAKVIELDIRKPTQEAAESLNIDLDEDVYYVKRVRYINGQTLCLEESYYNKSIVTYLNNEIATNSIFDYISEALGHKIGFSDMYLHVNSLTKVEAEYLGLQEGEPKLFVETIFHLNNAQPFDFSRVTYNYQQSQFFFQSTGYSM</sequence>
<dbReference type="InterPro" id="IPR028978">
    <property type="entry name" value="Chorismate_lyase_/UTRA_dom_sf"/>
</dbReference>
<dbReference type="PROSITE" id="PS50949">
    <property type="entry name" value="HTH_GNTR"/>
    <property type="match status" value="1"/>
</dbReference>
<dbReference type="SUPFAM" id="SSF64288">
    <property type="entry name" value="Chorismate lyase-like"/>
    <property type="match status" value="1"/>
</dbReference>